<evidence type="ECO:0000313" key="5">
    <source>
        <dbReference type="Proteomes" id="UP000015103"/>
    </source>
</evidence>
<dbReference type="EMBL" id="ACPB03027204">
    <property type="status" value="NOT_ANNOTATED_CDS"/>
    <property type="molecule type" value="Genomic_DNA"/>
</dbReference>
<dbReference type="eggNOG" id="ENOG502S0DT">
    <property type="taxonomic scope" value="Eukaryota"/>
</dbReference>
<dbReference type="AlphaFoldDB" id="T1H9Z1"/>
<dbReference type="PANTHER" id="PTHR30563">
    <property type="entry name" value="DNA RECOMBINATION PROTEIN RMUC"/>
    <property type="match status" value="1"/>
</dbReference>
<dbReference type="Proteomes" id="UP000015103">
    <property type="component" value="Unassembled WGS sequence"/>
</dbReference>
<dbReference type="VEuPathDB" id="VectorBase:RPRC000845"/>
<feature type="compositionally biased region" description="Polar residues" evidence="3">
    <location>
        <begin position="115"/>
        <end position="133"/>
    </location>
</feature>
<accession>T1H9Z1</accession>
<evidence type="ECO:0000256" key="1">
    <source>
        <dbReference type="ARBA" id="ARBA00023054"/>
    </source>
</evidence>
<dbReference type="Pfam" id="PF02646">
    <property type="entry name" value="RmuC"/>
    <property type="match status" value="1"/>
</dbReference>
<evidence type="ECO:0000256" key="2">
    <source>
        <dbReference type="ARBA" id="ARBA00023172"/>
    </source>
</evidence>
<dbReference type="GO" id="GO:0006310">
    <property type="term" value="P:DNA recombination"/>
    <property type="evidence" value="ECO:0007669"/>
    <property type="project" value="UniProtKB-KW"/>
</dbReference>
<keyword evidence="5" id="KW-1185">Reference proteome</keyword>
<organism evidence="4 5">
    <name type="scientific">Rhodnius prolixus</name>
    <name type="common">Triatomid bug</name>
    <dbReference type="NCBI Taxonomy" id="13249"/>
    <lineage>
        <taxon>Eukaryota</taxon>
        <taxon>Metazoa</taxon>
        <taxon>Ecdysozoa</taxon>
        <taxon>Arthropoda</taxon>
        <taxon>Hexapoda</taxon>
        <taxon>Insecta</taxon>
        <taxon>Pterygota</taxon>
        <taxon>Neoptera</taxon>
        <taxon>Paraneoptera</taxon>
        <taxon>Hemiptera</taxon>
        <taxon>Heteroptera</taxon>
        <taxon>Panheteroptera</taxon>
        <taxon>Cimicomorpha</taxon>
        <taxon>Reduviidae</taxon>
        <taxon>Triatominae</taxon>
        <taxon>Rhodnius</taxon>
    </lineage>
</organism>
<dbReference type="STRING" id="13249.T1H9Z1"/>
<dbReference type="PANTHER" id="PTHR30563:SF0">
    <property type="entry name" value="DNA RECOMBINATION PROTEIN RMUC"/>
    <property type="match status" value="1"/>
</dbReference>
<dbReference type="HOGENOM" id="CLU_1882609_0_0_1"/>
<protein>
    <submittedName>
        <fullName evidence="4">Uncharacterized protein</fullName>
    </submittedName>
</protein>
<keyword evidence="1" id="KW-0175">Coiled coil</keyword>
<reference evidence="4" key="1">
    <citation type="submission" date="2015-05" db="UniProtKB">
        <authorList>
            <consortium name="EnsemblMetazoa"/>
        </authorList>
    </citation>
    <scope>IDENTIFICATION</scope>
</reference>
<dbReference type="InterPro" id="IPR003798">
    <property type="entry name" value="DNA_recombination_RmuC"/>
</dbReference>
<evidence type="ECO:0000256" key="3">
    <source>
        <dbReference type="SAM" id="MobiDB-lite"/>
    </source>
</evidence>
<feature type="region of interest" description="Disordered" evidence="3">
    <location>
        <begin position="109"/>
        <end position="145"/>
    </location>
</feature>
<sequence length="145" mass="15937">MLVSPTTLLVALRTITNLWRYEQQSRNAQQIADRASRLYDKLRLFVEDMAALGQNLDKSQVSYRQAMNKLASGRGNLIAQVEGFRSLGVEVKRTISTNVAEQALLSAEANDETGRLSQQPEAMQTDIPTSGEQPASADVGISNKL</sequence>
<proteinExistence type="predicted"/>
<evidence type="ECO:0000313" key="4">
    <source>
        <dbReference type="EnsemblMetazoa" id="RPRC000845-PA"/>
    </source>
</evidence>
<keyword evidence="2" id="KW-0233">DNA recombination</keyword>
<dbReference type="InParanoid" id="T1H9Z1"/>
<dbReference type="EnsemblMetazoa" id="RPRC000845-RA">
    <property type="protein sequence ID" value="RPRC000845-PA"/>
    <property type="gene ID" value="RPRC000845"/>
</dbReference>
<name>T1H9Z1_RHOPR</name>